<evidence type="ECO:0000313" key="2">
    <source>
        <dbReference type="EMBL" id="CAF5067352.1"/>
    </source>
</evidence>
<proteinExistence type="predicted"/>
<dbReference type="AlphaFoldDB" id="A0A822DAN1"/>
<feature type="compositionally biased region" description="Polar residues" evidence="1">
    <location>
        <begin position="1"/>
        <end position="21"/>
    </location>
</feature>
<feature type="non-terminal residue" evidence="2">
    <location>
        <position position="1"/>
    </location>
</feature>
<evidence type="ECO:0000313" key="3">
    <source>
        <dbReference type="Proteomes" id="UP000663848"/>
    </source>
</evidence>
<feature type="compositionally biased region" description="Acidic residues" evidence="1">
    <location>
        <begin position="22"/>
        <end position="34"/>
    </location>
</feature>
<dbReference type="Proteomes" id="UP000663848">
    <property type="component" value="Unassembled WGS sequence"/>
</dbReference>
<reference evidence="2" key="1">
    <citation type="submission" date="2021-02" db="EMBL/GenBank/DDBJ databases">
        <authorList>
            <person name="Nowell W R."/>
        </authorList>
    </citation>
    <scope>NUCLEOTIDE SEQUENCE</scope>
</reference>
<feature type="non-terminal residue" evidence="2">
    <location>
        <position position="81"/>
    </location>
</feature>
<organism evidence="2 3">
    <name type="scientific">Rotaria socialis</name>
    <dbReference type="NCBI Taxonomy" id="392032"/>
    <lineage>
        <taxon>Eukaryota</taxon>
        <taxon>Metazoa</taxon>
        <taxon>Spiralia</taxon>
        <taxon>Gnathifera</taxon>
        <taxon>Rotifera</taxon>
        <taxon>Eurotatoria</taxon>
        <taxon>Bdelloidea</taxon>
        <taxon>Philodinida</taxon>
        <taxon>Philodinidae</taxon>
        <taxon>Rotaria</taxon>
    </lineage>
</organism>
<accession>A0A822DAN1</accession>
<feature type="compositionally biased region" description="Polar residues" evidence="1">
    <location>
        <begin position="66"/>
        <end position="81"/>
    </location>
</feature>
<comment type="caution">
    <text evidence="2">The sequence shown here is derived from an EMBL/GenBank/DDBJ whole genome shotgun (WGS) entry which is preliminary data.</text>
</comment>
<feature type="region of interest" description="Disordered" evidence="1">
    <location>
        <begin position="1"/>
        <end position="81"/>
    </location>
</feature>
<name>A0A822DAN1_9BILA</name>
<protein>
    <submittedName>
        <fullName evidence="2">Uncharacterized protein</fullName>
    </submittedName>
</protein>
<sequence length="81" mass="8902">SGITDMPEPTQQTSGLTSVTNTDDDTPLSFDDWENATGAQSDQQIEDALKLEKKRKEMKSKKMSKLTSNQGLRANVQNLAS</sequence>
<gene>
    <name evidence="2" type="ORF">QYT958_LOCUS43017</name>
</gene>
<evidence type="ECO:0000256" key="1">
    <source>
        <dbReference type="SAM" id="MobiDB-lite"/>
    </source>
</evidence>
<dbReference type="EMBL" id="CAJOBR010058588">
    <property type="protein sequence ID" value="CAF5067352.1"/>
    <property type="molecule type" value="Genomic_DNA"/>
</dbReference>